<reference evidence="6" key="2">
    <citation type="submission" date="2015-01" db="EMBL/GenBank/DDBJ databases">
        <title>Evolutionary Origins and Diversification of the Mycorrhizal Mutualists.</title>
        <authorList>
            <consortium name="DOE Joint Genome Institute"/>
            <consortium name="Mycorrhizal Genomics Consortium"/>
            <person name="Kohler A."/>
            <person name="Kuo A."/>
            <person name="Nagy L.G."/>
            <person name="Floudas D."/>
            <person name="Copeland A."/>
            <person name="Barry K.W."/>
            <person name="Cichocki N."/>
            <person name="Veneault-Fourrey C."/>
            <person name="LaButti K."/>
            <person name="Lindquist E.A."/>
            <person name="Lipzen A."/>
            <person name="Lundell T."/>
            <person name="Morin E."/>
            <person name="Murat C."/>
            <person name="Riley R."/>
            <person name="Ohm R."/>
            <person name="Sun H."/>
            <person name="Tunlid A."/>
            <person name="Henrissat B."/>
            <person name="Grigoriev I.V."/>
            <person name="Hibbett D.S."/>
            <person name="Martin F."/>
        </authorList>
    </citation>
    <scope>NUCLEOTIDE SEQUENCE [LARGE SCALE GENOMIC DNA]</scope>
    <source>
        <strain evidence="6">LaAM-08-1</strain>
    </source>
</reference>
<comment type="subcellular location">
    <subcellularLocation>
        <location evidence="2">Nucleus</location>
    </subcellularLocation>
</comment>
<dbReference type="InterPro" id="IPR055129">
    <property type="entry name" value="YEATS_dom"/>
</dbReference>
<dbReference type="Gene3D" id="2.60.40.1970">
    <property type="entry name" value="YEATS domain"/>
    <property type="match status" value="1"/>
</dbReference>
<evidence type="ECO:0000313" key="5">
    <source>
        <dbReference type="EMBL" id="KIJ92496.1"/>
    </source>
</evidence>
<dbReference type="InterPro" id="IPR055127">
    <property type="entry name" value="YEATS2_3HBD"/>
</dbReference>
<reference evidence="5 6" key="1">
    <citation type="submission" date="2014-04" db="EMBL/GenBank/DDBJ databases">
        <authorList>
            <consortium name="DOE Joint Genome Institute"/>
            <person name="Kuo A."/>
            <person name="Kohler A."/>
            <person name="Nagy L.G."/>
            <person name="Floudas D."/>
            <person name="Copeland A."/>
            <person name="Barry K.W."/>
            <person name="Cichocki N."/>
            <person name="Veneault-Fourrey C."/>
            <person name="LaButti K."/>
            <person name="Lindquist E.A."/>
            <person name="Lipzen A."/>
            <person name="Lundell T."/>
            <person name="Morin E."/>
            <person name="Murat C."/>
            <person name="Sun H."/>
            <person name="Tunlid A."/>
            <person name="Henrissat B."/>
            <person name="Grigoriev I.V."/>
            <person name="Hibbett D.S."/>
            <person name="Martin F."/>
            <person name="Nordberg H.P."/>
            <person name="Cantor M.N."/>
            <person name="Hua S.X."/>
        </authorList>
    </citation>
    <scope>NUCLEOTIDE SEQUENCE [LARGE SCALE GENOMIC DNA]</scope>
    <source>
        <strain evidence="5 6">LaAM-08-1</strain>
    </source>
</reference>
<sequence length="943" mass="104330">MSTRKRRKIDPKENNETGYSTLLPVIAGEIDLEIGLRQRLAKTLQSRIAWAGTLQKSLGKHKGMLVRFLARKNSDEIDSFRRAALEAVLAIEAPSECIFSREIPAPLQVNRITRPPPKQKPFLTRNPSARFLYISSAALGSAKTDCGSSVQFYLLKCPTCSRTAFTSLQGLLNHARISHSLEWGTHDECVRACAVSDPNIDINAGIEVGLGPVGVLPGLRTIFELAVGTRSHEFERSNGGGFDMKDIRETSAGSLLTQTLGLHKDTPALAPFLGKRAHRREITVSNEDDPVDILGTDAPNYSTKKTWRMLYAQRSFAAPSIPQEEISLTSISEVYSQPSSSSDKDEGPGVEQDLSKTPRRSQSSPLNPTINLPTAASRFHFLARVVVADHSLYIDPSVRYAHFKNHTHKWMISVDAPAYSYHITSILQRITVLPHAEPSSAAALTRSTTTEPPFVVVGTCDRPFLARVELLFTPIHNSSDDGQKVIVEHWIELDLLRSLVAVLGEEQVLDVELDKRTTLKPVKTGYTPVEAKTLWDYTNEVPTPQETPQCEAKPKVQSAQVYEQILSELVKCFPMTLKDAKGTQPSIESLPYMLVSSPSHFKGLIVGRRKAIEWGRAKAIADAYASATIDLDSDMAQLSTADVYVWLHEMGHFPSVLPIKQPMNEVKEESTDDNTPADPVEQWCRFCGLSLNFHLANTIKQENDIAGMAGISSDPADPCSVVPTELRTSILPMINIQHMLTASPNDRVQIYNRRASNCEPQVCLDSHQLVLISEPQLTLSIFKLVELLGLSKFSSSSSLSAPRRSIGFHTPLGELGESMAQVEARLAPYALLSQLTKRFIRELVESALEVANRDKMVASGVVTPTMHKGEKRRSKKNPATTTRLLTPTHILNGVLAREKERNHRQEKVNMAVFLCLARLGMVHQPVPDPEATQNVRVISSEEQ</sequence>
<dbReference type="AlphaFoldDB" id="A0A0C9X4F7"/>
<feature type="region of interest" description="Disordered" evidence="3">
    <location>
        <begin position="333"/>
        <end position="369"/>
    </location>
</feature>
<keyword evidence="1 2" id="KW-0539">Nucleus</keyword>
<name>A0A0C9X4F7_9AGAR</name>
<evidence type="ECO:0000259" key="4">
    <source>
        <dbReference type="PROSITE" id="PS51037"/>
    </source>
</evidence>
<dbReference type="GO" id="GO:0005634">
    <property type="term" value="C:nucleus"/>
    <property type="evidence" value="ECO:0007669"/>
    <property type="project" value="UniProtKB-SubCell"/>
</dbReference>
<organism evidence="5 6">
    <name type="scientific">Laccaria amethystina LaAM-08-1</name>
    <dbReference type="NCBI Taxonomy" id="1095629"/>
    <lineage>
        <taxon>Eukaryota</taxon>
        <taxon>Fungi</taxon>
        <taxon>Dikarya</taxon>
        <taxon>Basidiomycota</taxon>
        <taxon>Agaricomycotina</taxon>
        <taxon>Agaricomycetes</taxon>
        <taxon>Agaricomycetidae</taxon>
        <taxon>Agaricales</taxon>
        <taxon>Agaricineae</taxon>
        <taxon>Hydnangiaceae</taxon>
        <taxon>Laccaria</taxon>
    </lineage>
</organism>
<dbReference type="InterPro" id="IPR038704">
    <property type="entry name" value="YEAST_sf"/>
</dbReference>
<dbReference type="HOGENOM" id="CLU_012846_0_0_1"/>
<feature type="compositionally biased region" description="Polar residues" evidence="3">
    <location>
        <begin position="360"/>
        <end position="369"/>
    </location>
</feature>
<proteinExistence type="predicted"/>
<protein>
    <recommendedName>
        <fullName evidence="4">YEATS domain-containing protein</fullName>
    </recommendedName>
</protein>
<feature type="domain" description="YEATS" evidence="4">
    <location>
        <begin position="375"/>
        <end position="523"/>
    </location>
</feature>
<dbReference type="PROSITE" id="PS51037">
    <property type="entry name" value="YEATS"/>
    <property type="match status" value="1"/>
</dbReference>
<dbReference type="OrthoDB" id="1741717at2759"/>
<evidence type="ECO:0000256" key="1">
    <source>
        <dbReference type="ARBA" id="ARBA00023242"/>
    </source>
</evidence>
<dbReference type="STRING" id="1095629.A0A0C9X4F7"/>
<accession>A0A0C9X4F7</accession>
<evidence type="ECO:0000256" key="3">
    <source>
        <dbReference type="SAM" id="MobiDB-lite"/>
    </source>
</evidence>
<gene>
    <name evidence="5" type="ORF">K443DRAFT_13561</name>
</gene>
<keyword evidence="6" id="KW-1185">Reference proteome</keyword>
<evidence type="ECO:0000313" key="6">
    <source>
        <dbReference type="Proteomes" id="UP000054477"/>
    </source>
</evidence>
<dbReference type="Pfam" id="PF22951">
    <property type="entry name" value="3HBD"/>
    <property type="match status" value="1"/>
</dbReference>
<dbReference type="EMBL" id="KN838905">
    <property type="protein sequence ID" value="KIJ92496.1"/>
    <property type="molecule type" value="Genomic_DNA"/>
</dbReference>
<dbReference type="Proteomes" id="UP000054477">
    <property type="component" value="Unassembled WGS sequence"/>
</dbReference>
<evidence type="ECO:0000256" key="2">
    <source>
        <dbReference type="PROSITE-ProRule" id="PRU00376"/>
    </source>
</evidence>